<dbReference type="Gene3D" id="3.40.50.1820">
    <property type="entry name" value="alpha/beta hydrolase"/>
    <property type="match status" value="1"/>
</dbReference>
<dbReference type="PANTHER" id="PTHR23024:SF600">
    <property type="entry name" value="PUTATIVE (AFU_ORTHOLOGUE AFUA_1G02580)-RELATED"/>
    <property type="match status" value="1"/>
</dbReference>
<dbReference type="InterPro" id="IPR029058">
    <property type="entry name" value="AB_hydrolase_fold"/>
</dbReference>
<keyword evidence="4" id="KW-1185">Reference proteome</keyword>
<dbReference type="Proteomes" id="UP000578531">
    <property type="component" value="Unassembled WGS sequence"/>
</dbReference>
<dbReference type="AlphaFoldDB" id="A0A8H6L8W3"/>
<evidence type="ECO:0000256" key="1">
    <source>
        <dbReference type="SAM" id="MobiDB-lite"/>
    </source>
</evidence>
<organism evidence="3 4">
    <name type="scientific">Letharia columbiana</name>
    <dbReference type="NCBI Taxonomy" id="112416"/>
    <lineage>
        <taxon>Eukaryota</taxon>
        <taxon>Fungi</taxon>
        <taxon>Dikarya</taxon>
        <taxon>Ascomycota</taxon>
        <taxon>Pezizomycotina</taxon>
        <taxon>Lecanoromycetes</taxon>
        <taxon>OSLEUM clade</taxon>
        <taxon>Lecanoromycetidae</taxon>
        <taxon>Lecanorales</taxon>
        <taxon>Lecanorineae</taxon>
        <taxon>Parmeliaceae</taxon>
        <taxon>Letharia</taxon>
    </lineage>
</organism>
<dbReference type="GeneID" id="59284077"/>
<feature type="region of interest" description="Disordered" evidence="1">
    <location>
        <begin position="202"/>
        <end position="224"/>
    </location>
</feature>
<dbReference type="RefSeq" id="XP_037169132.1">
    <property type="nucleotide sequence ID" value="XM_037304337.1"/>
</dbReference>
<proteinExistence type="predicted"/>
<evidence type="ECO:0000313" key="4">
    <source>
        <dbReference type="Proteomes" id="UP000578531"/>
    </source>
</evidence>
<feature type="region of interest" description="Disordered" evidence="1">
    <location>
        <begin position="1"/>
        <end position="25"/>
    </location>
</feature>
<sequence>MMSTQIRPVPSNEGPSKTIPIPANHQRKPHPRWWLSAQANVWRFLEQVGLYFHSIPTPSPKEPSFLRKFPTTVVSGQATILHLAFYVPDDYRSQIQQGRKYPLVVNMHGGGFTLGTAKDDGRWATMVVKQVEAVFVSVEYRLAPEYPFPTAVEDGVEALLHLAANADELGLNPHKMALTGFSAGGNMAFTMPLRLRTHIQSTRNEYQSKPMEASQSNGTDRTLSGPPLPEIVSIIAWYPSLDNRLTRDERRASCVRPGKTLPPILTSLFDESYLPELENRMSPYASPAAATDADLTAAIPEGVAMYLCEWDMLLQEGEVFAERLKGLGKRVHLVIIKEKRHAFDKSPYPFSVDPEATLHYTEACTILKDALFDS</sequence>
<feature type="compositionally biased region" description="Polar residues" evidence="1">
    <location>
        <begin position="202"/>
        <end position="222"/>
    </location>
</feature>
<dbReference type="InterPro" id="IPR050466">
    <property type="entry name" value="Carboxylest/Gibb_receptor"/>
</dbReference>
<evidence type="ECO:0000259" key="2">
    <source>
        <dbReference type="Pfam" id="PF07859"/>
    </source>
</evidence>
<name>A0A8H6L8W3_9LECA</name>
<feature type="domain" description="Alpha/beta hydrolase fold-3" evidence="2">
    <location>
        <begin position="104"/>
        <end position="343"/>
    </location>
</feature>
<dbReference type="OrthoDB" id="433474at2759"/>
<comment type="caution">
    <text evidence="3">The sequence shown here is derived from an EMBL/GenBank/DDBJ whole genome shotgun (WGS) entry which is preliminary data.</text>
</comment>
<gene>
    <name evidence="3" type="ORF">HO173_002404</name>
</gene>
<dbReference type="PANTHER" id="PTHR23024">
    <property type="entry name" value="ARYLACETAMIDE DEACETYLASE"/>
    <property type="match status" value="1"/>
</dbReference>
<reference evidence="3 4" key="1">
    <citation type="journal article" date="2020" name="Genomics">
        <title>Complete, high-quality genomes from long-read metagenomic sequencing of two wolf lichen thalli reveals enigmatic genome architecture.</title>
        <authorList>
            <person name="McKenzie S.K."/>
            <person name="Walston R.F."/>
            <person name="Allen J.L."/>
        </authorList>
    </citation>
    <scope>NUCLEOTIDE SEQUENCE [LARGE SCALE GENOMIC DNA]</scope>
    <source>
        <strain evidence="3">WasteWater2</strain>
    </source>
</reference>
<accession>A0A8H6L8W3</accession>
<dbReference type="EMBL" id="JACCJC010000005">
    <property type="protein sequence ID" value="KAF6239857.1"/>
    <property type="molecule type" value="Genomic_DNA"/>
</dbReference>
<protein>
    <recommendedName>
        <fullName evidence="2">Alpha/beta hydrolase fold-3 domain-containing protein</fullName>
    </recommendedName>
</protein>
<dbReference type="GO" id="GO:0016787">
    <property type="term" value="F:hydrolase activity"/>
    <property type="evidence" value="ECO:0007669"/>
    <property type="project" value="InterPro"/>
</dbReference>
<dbReference type="Pfam" id="PF07859">
    <property type="entry name" value="Abhydrolase_3"/>
    <property type="match status" value="1"/>
</dbReference>
<dbReference type="SUPFAM" id="SSF53474">
    <property type="entry name" value="alpha/beta-Hydrolases"/>
    <property type="match status" value="1"/>
</dbReference>
<dbReference type="InterPro" id="IPR013094">
    <property type="entry name" value="AB_hydrolase_3"/>
</dbReference>
<evidence type="ECO:0000313" key="3">
    <source>
        <dbReference type="EMBL" id="KAF6239857.1"/>
    </source>
</evidence>